<feature type="transmembrane region" description="Helical" evidence="7">
    <location>
        <begin position="95"/>
        <end position="116"/>
    </location>
</feature>
<feature type="transmembrane region" description="Helical" evidence="7">
    <location>
        <begin position="70"/>
        <end position="88"/>
    </location>
</feature>
<feature type="transmembrane region" description="Helical" evidence="7">
    <location>
        <begin position="302"/>
        <end position="321"/>
    </location>
</feature>
<evidence type="ECO:0000256" key="1">
    <source>
        <dbReference type="ARBA" id="ARBA00004651"/>
    </source>
</evidence>
<dbReference type="AlphaFoldDB" id="A0A4Q1DBC3"/>
<organism evidence="8 9">
    <name type="scientific">Filimonas effusa</name>
    <dbReference type="NCBI Taxonomy" id="2508721"/>
    <lineage>
        <taxon>Bacteria</taxon>
        <taxon>Pseudomonadati</taxon>
        <taxon>Bacteroidota</taxon>
        <taxon>Chitinophagia</taxon>
        <taxon>Chitinophagales</taxon>
        <taxon>Chitinophagaceae</taxon>
        <taxon>Filimonas</taxon>
    </lineage>
</organism>
<accession>A0A4Q1DBC3</accession>
<comment type="subcellular location">
    <subcellularLocation>
        <location evidence="1">Cell membrane</location>
        <topology evidence="1">Multi-pass membrane protein</topology>
    </subcellularLocation>
</comment>
<keyword evidence="3" id="KW-1003">Cell membrane</keyword>
<dbReference type="PANTHER" id="PTHR30106">
    <property type="entry name" value="INNER MEMBRANE PROTEIN YEIH-RELATED"/>
    <property type="match status" value="1"/>
</dbReference>
<evidence type="ECO:0000313" key="8">
    <source>
        <dbReference type="EMBL" id="RXK85873.1"/>
    </source>
</evidence>
<name>A0A4Q1DBC3_9BACT</name>
<evidence type="ECO:0000256" key="4">
    <source>
        <dbReference type="ARBA" id="ARBA00022692"/>
    </source>
</evidence>
<comment type="similarity">
    <text evidence="2">Belongs to the UPF0324 family.</text>
</comment>
<keyword evidence="6 7" id="KW-0472">Membrane</keyword>
<evidence type="ECO:0000256" key="7">
    <source>
        <dbReference type="SAM" id="Phobius"/>
    </source>
</evidence>
<dbReference type="Pfam" id="PF03601">
    <property type="entry name" value="Cons_hypoth698"/>
    <property type="match status" value="1"/>
</dbReference>
<feature type="transmembrane region" description="Helical" evidence="7">
    <location>
        <begin position="154"/>
        <end position="177"/>
    </location>
</feature>
<comment type="caution">
    <text evidence="8">The sequence shown here is derived from an EMBL/GenBank/DDBJ whole genome shotgun (WGS) entry which is preliminary data.</text>
</comment>
<feature type="transmembrane region" description="Helical" evidence="7">
    <location>
        <begin position="247"/>
        <end position="268"/>
    </location>
</feature>
<dbReference type="Proteomes" id="UP000290545">
    <property type="component" value="Unassembled WGS sequence"/>
</dbReference>
<evidence type="ECO:0000256" key="6">
    <source>
        <dbReference type="ARBA" id="ARBA00023136"/>
    </source>
</evidence>
<keyword evidence="4 7" id="KW-0812">Transmembrane</keyword>
<dbReference type="RefSeq" id="WP_129001624.1">
    <property type="nucleotide sequence ID" value="NZ_SDHZ01000001.1"/>
</dbReference>
<dbReference type="OrthoDB" id="9811391at2"/>
<reference evidence="8 9" key="1">
    <citation type="submission" date="2019-01" db="EMBL/GenBank/DDBJ databases">
        <title>Filimonas sp. strain TTM-71.</title>
        <authorList>
            <person name="Chen W.-M."/>
        </authorList>
    </citation>
    <scope>NUCLEOTIDE SEQUENCE [LARGE SCALE GENOMIC DNA]</scope>
    <source>
        <strain evidence="8 9">TTM-71</strain>
    </source>
</reference>
<proteinExistence type="inferred from homology"/>
<keyword evidence="5 7" id="KW-1133">Transmembrane helix</keyword>
<keyword evidence="9" id="KW-1185">Reference proteome</keyword>
<dbReference type="GO" id="GO:0005886">
    <property type="term" value="C:plasma membrane"/>
    <property type="evidence" value="ECO:0007669"/>
    <property type="project" value="UniProtKB-SubCell"/>
</dbReference>
<evidence type="ECO:0000313" key="9">
    <source>
        <dbReference type="Proteomes" id="UP000290545"/>
    </source>
</evidence>
<dbReference type="EMBL" id="SDHZ01000001">
    <property type="protein sequence ID" value="RXK85873.1"/>
    <property type="molecule type" value="Genomic_DNA"/>
</dbReference>
<evidence type="ECO:0000256" key="3">
    <source>
        <dbReference type="ARBA" id="ARBA00022475"/>
    </source>
</evidence>
<dbReference type="InterPro" id="IPR018383">
    <property type="entry name" value="UPF0324_pro"/>
</dbReference>
<gene>
    <name evidence="8" type="ORF">ESB13_03420</name>
</gene>
<feature type="transmembrane region" description="Helical" evidence="7">
    <location>
        <begin position="218"/>
        <end position="235"/>
    </location>
</feature>
<evidence type="ECO:0000256" key="2">
    <source>
        <dbReference type="ARBA" id="ARBA00007977"/>
    </source>
</evidence>
<feature type="transmembrane region" description="Helical" evidence="7">
    <location>
        <begin position="122"/>
        <end position="142"/>
    </location>
</feature>
<evidence type="ECO:0000256" key="5">
    <source>
        <dbReference type="ARBA" id="ARBA00022989"/>
    </source>
</evidence>
<sequence length="324" mass="34271">MKFSNRFATVRHLALADRSMTTKELLFLLAAASCFTPLVSAPAALLLGIGTAQFIGHPYLHLNHSITRLLLQVSVVGLGFGMNIYTAAAAGREGFGITAISIIATLTGGVVLGKLLGVEKKTAYLITSGTAICGGSAIAAVSPVIKAEEKQMTVALGTVFILNSAALFIFPVVGRWIGLNETQFGLWSAIAIHDTSSVVGAAAKYGPEALAVATTVKLARALWIVPVGVISALVFRQKKGSVKLPWFILFFIAAMLLNTYVPVIQAYGHYLVKLSHSGLTLTLFLIGSGLSAGTLRQVGFKPFIQGIVLWALISAGTLYYLCHH</sequence>
<protein>
    <submittedName>
        <fullName evidence="8">Putative sulfate exporter family transporter</fullName>
    </submittedName>
</protein>
<dbReference type="PANTHER" id="PTHR30106:SF1">
    <property type="entry name" value="UPF0324 MEMBRANE PROTEIN FN0533"/>
    <property type="match status" value="1"/>
</dbReference>